<reference evidence="2" key="1">
    <citation type="submission" date="2020-08" db="EMBL/GenBank/DDBJ databases">
        <title>Multicomponent nature underlies the extraordinary mechanical properties of spider dragline silk.</title>
        <authorList>
            <person name="Kono N."/>
            <person name="Nakamura H."/>
            <person name="Mori M."/>
            <person name="Yoshida Y."/>
            <person name="Ohtoshi R."/>
            <person name="Malay A.D."/>
            <person name="Moran D.A.P."/>
            <person name="Tomita M."/>
            <person name="Numata K."/>
            <person name="Arakawa K."/>
        </authorList>
    </citation>
    <scope>NUCLEOTIDE SEQUENCE</scope>
</reference>
<proteinExistence type="predicted"/>
<dbReference type="AlphaFoldDB" id="A0A8X6RGG1"/>
<evidence type="ECO:0000313" key="3">
    <source>
        <dbReference type="Proteomes" id="UP000887159"/>
    </source>
</evidence>
<evidence type="ECO:0000256" key="1">
    <source>
        <dbReference type="SAM" id="MobiDB-lite"/>
    </source>
</evidence>
<protein>
    <submittedName>
        <fullName evidence="2">Uncharacterized protein</fullName>
    </submittedName>
</protein>
<feature type="compositionally biased region" description="Polar residues" evidence="1">
    <location>
        <begin position="50"/>
        <end position="64"/>
    </location>
</feature>
<feature type="region of interest" description="Disordered" evidence="1">
    <location>
        <begin position="40"/>
        <end position="79"/>
    </location>
</feature>
<gene>
    <name evidence="2" type="ORF">TNCV_2853371</name>
</gene>
<evidence type="ECO:0000313" key="2">
    <source>
        <dbReference type="EMBL" id="GFX89037.1"/>
    </source>
</evidence>
<sequence>MPYPGFEPEPTRLQAEGYIHHTGWTAVYGLTERNTRAAERLHHKRHNESGSRVTRTSRNQSTSVRAVVEGSRSSVPHVL</sequence>
<organism evidence="2 3">
    <name type="scientific">Trichonephila clavipes</name>
    <name type="common">Golden silk orbweaver</name>
    <name type="synonym">Nephila clavipes</name>
    <dbReference type="NCBI Taxonomy" id="2585209"/>
    <lineage>
        <taxon>Eukaryota</taxon>
        <taxon>Metazoa</taxon>
        <taxon>Ecdysozoa</taxon>
        <taxon>Arthropoda</taxon>
        <taxon>Chelicerata</taxon>
        <taxon>Arachnida</taxon>
        <taxon>Araneae</taxon>
        <taxon>Araneomorphae</taxon>
        <taxon>Entelegynae</taxon>
        <taxon>Araneoidea</taxon>
        <taxon>Nephilidae</taxon>
        <taxon>Trichonephila</taxon>
    </lineage>
</organism>
<dbReference type="EMBL" id="BMAU01021067">
    <property type="protein sequence ID" value="GFX89037.1"/>
    <property type="molecule type" value="Genomic_DNA"/>
</dbReference>
<dbReference type="Proteomes" id="UP000887159">
    <property type="component" value="Unassembled WGS sequence"/>
</dbReference>
<keyword evidence="3" id="KW-1185">Reference proteome</keyword>
<comment type="caution">
    <text evidence="2">The sequence shown here is derived from an EMBL/GenBank/DDBJ whole genome shotgun (WGS) entry which is preliminary data.</text>
</comment>
<name>A0A8X6RGG1_TRICX</name>
<accession>A0A8X6RGG1</accession>